<accession>A0A7I4CIK2</accession>
<comment type="function">
    <text evidence="8">Core component of the spliceosomal U1, U2, U4 and U5 small nuclear ribonucleoproteins (snRNPs), the building blocks of the spliceosome.</text>
</comment>
<keyword evidence="5 8" id="KW-0508">mRNA splicing</keyword>
<protein>
    <recommendedName>
        <fullName evidence="8">Small nuclear ribonucleoprotein Sm D3</fullName>
        <shortName evidence="8">Sm-D3</shortName>
    </recommendedName>
    <alternativeName>
        <fullName evidence="8">snRNP core protein D3</fullName>
    </alternativeName>
</protein>
<dbReference type="Proteomes" id="UP000006727">
    <property type="component" value="Chromosome 22"/>
</dbReference>
<evidence type="ECO:0000256" key="4">
    <source>
        <dbReference type="ARBA" id="ARBA00022664"/>
    </source>
</evidence>
<dbReference type="Pfam" id="PF01423">
    <property type="entry name" value="LSM"/>
    <property type="match status" value="1"/>
</dbReference>
<keyword evidence="3 8" id="KW-0963">Cytoplasm</keyword>
<organism evidence="10 11">
    <name type="scientific">Physcomitrium patens</name>
    <name type="common">Spreading-leaved earth moss</name>
    <name type="synonym">Physcomitrella patens</name>
    <dbReference type="NCBI Taxonomy" id="3218"/>
    <lineage>
        <taxon>Eukaryota</taxon>
        <taxon>Viridiplantae</taxon>
        <taxon>Streptophyta</taxon>
        <taxon>Embryophyta</taxon>
        <taxon>Bryophyta</taxon>
        <taxon>Bryophytina</taxon>
        <taxon>Bryopsida</taxon>
        <taxon>Funariidae</taxon>
        <taxon>Funariales</taxon>
        <taxon>Funariaceae</taxon>
        <taxon>Physcomitrium</taxon>
    </lineage>
</organism>
<evidence type="ECO:0000256" key="5">
    <source>
        <dbReference type="ARBA" id="ARBA00023187"/>
    </source>
</evidence>
<comment type="similarity">
    <text evidence="2 8">Belongs to the snRNP core protein family.</text>
</comment>
<evidence type="ECO:0000256" key="3">
    <source>
        <dbReference type="ARBA" id="ARBA00022490"/>
    </source>
</evidence>
<dbReference type="InterPro" id="IPR027141">
    <property type="entry name" value="LSm4/Sm_D1/D3"/>
</dbReference>
<evidence type="ECO:0000256" key="2">
    <source>
        <dbReference type="ARBA" id="ARBA00008146"/>
    </source>
</evidence>
<feature type="domain" description="Sm" evidence="9">
    <location>
        <begin position="7"/>
        <end position="79"/>
    </location>
</feature>
<reference evidence="10 11" key="1">
    <citation type="journal article" date="2008" name="Science">
        <title>The Physcomitrella genome reveals evolutionary insights into the conquest of land by plants.</title>
        <authorList>
            <person name="Rensing S."/>
            <person name="Lang D."/>
            <person name="Zimmer A."/>
            <person name="Terry A."/>
            <person name="Salamov A."/>
            <person name="Shapiro H."/>
            <person name="Nishiyama T."/>
            <person name="Perroud P.-F."/>
            <person name="Lindquist E."/>
            <person name="Kamisugi Y."/>
            <person name="Tanahashi T."/>
            <person name="Sakakibara K."/>
            <person name="Fujita T."/>
            <person name="Oishi K."/>
            <person name="Shin-I T."/>
            <person name="Kuroki Y."/>
            <person name="Toyoda A."/>
            <person name="Suzuki Y."/>
            <person name="Hashimoto A."/>
            <person name="Yamaguchi K."/>
            <person name="Sugano A."/>
            <person name="Kohara Y."/>
            <person name="Fujiyama A."/>
            <person name="Anterola A."/>
            <person name="Aoki S."/>
            <person name="Ashton N."/>
            <person name="Barbazuk W.B."/>
            <person name="Barker E."/>
            <person name="Bennetzen J."/>
            <person name="Bezanilla M."/>
            <person name="Blankenship R."/>
            <person name="Cho S.H."/>
            <person name="Dutcher S."/>
            <person name="Estelle M."/>
            <person name="Fawcett J.A."/>
            <person name="Gundlach H."/>
            <person name="Hanada K."/>
            <person name="Heyl A."/>
            <person name="Hicks K.A."/>
            <person name="Hugh J."/>
            <person name="Lohr M."/>
            <person name="Mayer K."/>
            <person name="Melkozernov A."/>
            <person name="Murata T."/>
            <person name="Nelson D."/>
            <person name="Pils B."/>
            <person name="Prigge M."/>
            <person name="Reiss B."/>
            <person name="Renner T."/>
            <person name="Rombauts S."/>
            <person name="Rushton P."/>
            <person name="Sanderfoot A."/>
            <person name="Schween G."/>
            <person name="Shiu S.-H."/>
            <person name="Stueber K."/>
            <person name="Theodoulou F.L."/>
            <person name="Tu H."/>
            <person name="Van de Peer Y."/>
            <person name="Verrier P.J."/>
            <person name="Waters E."/>
            <person name="Wood A."/>
            <person name="Yang L."/>
            <person name="Cove D."/>
            <person name="Cuming A."/>
            <person name="Hasebe M."/>
            <person name="Lucas S."/>
            <person name="Mishler D.B."/>
            <person name="Reski R."/>
            <person name="Grigoriev I."/>
            <person name="Quatrano R.S."/>
            <person name="Boore J.L."/>
        </authorList>
    </citation>
    <scope>NUCLEOTIDE SEQUENCE [LARGE SCALE GENOMIC DNA]</scope>
    <source>
        <strain evidence="10 11">cv. Gransden 2004</strain>
    </source>
</reference>
<dbReference type="CDD" id="cd01721">
    <property type="entry name" value="Sm_D3"/>
    <property type="match status" value="1"/>
</dbReference>
<sequence>MSKSLGILVKLLHEAEGHIVTVELKSGEAYRGSLIECEDNWNSQLESVTYTAMDGKVSQLEHVSIRGSKVRFMIIPDILKNAPMFKRLDTKIKGKGSSGVGIGLGRASTMQAKARSAARGSVPLPMLSKIIEFEDLLGSIQELLCCMNILLLIRQNIERLFATHL</sequence>
<reference evidence="10 11" key="2">
    <citation type="journal article" date="2018" name="Plant J.">
        <title>The Physcomitrella patens chromosome-scale assembly reveals moss genome structure and evolution.</title>
        <authorList>
            <person name="Lang D."/>
            <person name="Ullrich K.K."/>
            <person name="Murat F."/>
            <person name="Fuchs J."/>
            <person name="Jenkins J."/>
            <person name="Haas F.B."/>
            <person name="Piednoel M."/>
            <person name="Gundlach H."/>
            <person name="Van Bel M."/>
            <person name="Meyberg R."/>
            <person name="Vives C."/>
            <person name="Morata J."/>
            <person name="Symeonidi A."/>
            <person name="Hiss M."/>
            <person name="Muchero W."/>
            <person name="Kamisugi Y."/>
            <person name="Saleh O."/>
            <person name="Blanc G."/>
            <person name="Decker E.L."/>
            <person name="van Gessel N."/>
            <person name="Grimwood J."/>
            <person name="Hayes R.D."/>
            <person name="Graham S.W."/>
            <person name="Gunter L.E."/>
            <person name="McDaniel S.F."/>
            <person name="Hoernstein S.N.W."/>
            <person name="Larsson A."/>
            <person name="Li F.W."/>
            <person name="Perroud P.F."/>
            <person name="Phillips J."/>
            <person name="Ranjan P."/>
            <person name="Rokshar D.S."/>
            <person name="Rothfels C.J."/>
            <person name="Schneider L."/>
            <person name="Shu S."/>
            <person name="Stevenson D.W."/>
            <person name="Thummler F."/>
            <person name="Tillich M."/>
            <person name="Villarreal Aguilar J.C."/>
            <person name="Widiez T."/>
            <person name="Wong G.K."/>
            <person name="Wymore A."/>
            <person name="Zhang Y."/>
            <person name="Zimmer A.D."/>
            <person name="Quatrano R.S."/>
            <person name="Mayer K.F.X."/>
            <person name="Goodstein D."/>
            <person name="Casacuberta J.M."/>
            <person name="Vandepoele K."/>
            <person name="Reski R."/>
            <person name="Cuming A.C."/>
            <person name="Tuskan G.A."/>
            <person name="Maumus F."/>
            <person name="Salse J."/>
            <person name="Schmutz J."/>
            <person name="Rensing S.A."/>
        </authorList>
    </citation>
    <scope>NUCLEOTIDE SEQUENCE [LARGE SCALE GENOMIC DNA]</scope>
    <source>
        <strain evidence="10 11">cv. Gransden 2004</strain>
    </source>
</reference>
<comment type="subcellular location">
    <subcellularLocation>
        <location evidence="8">Cytoplasm</location>
        <location evidence="8">Cytosol</location>
    </subcellularLocation>
    <subcellularLocation>
        <location evidence="1 8">Nucleus</location>
    </subcellularLocation>
    <text evidence="8">SMN-mediated assembly into core snRNPs occurs in the cytosol before SMN-mediated transport to the nucleus to be included in spliceosomes.</text>
</comment>
<keyword evidence="4 8" id="KW-0507">mRNA processing</keyword>
<dbReference type="InterPro" id="IPR010920">
    <property type="entry name" value="LSM_dom_sf"/>
</dbReference>
<dbReference type="GO" id="GO:0071011">
    <property type="term" value="C:precatalytic spliceosome"/>
    <property type="evidence" value="ECO:0000318"/>
    <property type="project" value="GO_Central"/>
</dbReference>
<evidence type="ECO:0000256" key="1">
    <source>
        <dbReference type="ARBA" id="ARBA00004123"/>
    </source>
</evidence>
<dbReference type="Gramene" id="Pp3c22_5760V3.5">
    <property type="protein sequence ID" value="Pp3c22_5760V3.5"/>
    <property type="gene ID" value="Pp3c22_5760"/>
</dbReference>
<evidence type="ECO:0000256" key="8">
    <source>
        <dbReference type="RuleBase" id="RU365050"/>
    </source>
</evidence>
<dbReference type="GO" id="GO:0003723">
    <property type="term" value="F:RNA binding"/>
    <property type="evidence" value="ECO:0000318"/>
    <property type="project" value="GO_Central"/>
</dbReference>
<dbReference type="PROSITE" id="PS52002">
    <property type="entry name" value="SM"/>
    <property type="match status" value="1"/>
</dbReference>
<gene>
    <name evidence="10" type="primary">LOC112274841</name>
</gene>
<keyword evidence="7 8" id="KW-0687">Ribonucleoprotein</keyword>
<dbReference type="GO" id="GO:0005685">
    <property type="term" value="C:U1 snRNP"/>
    <property type="evidence" value="ECO:0000318"/>
    <property type="project" value="GO_Central"/>
</dbReference>
<dbReference type="EMBL" id="ABEU02000022">
    <property type="status" value="NOT_ANNOTATED_CDS"/>
    <property type="molecule type" value="Genomic_DNA"/>
</dbReference>
<evidence type="ECO:0000313" key="10">
    <source>
        <dbReference type="EnsemblPlants" id="Pp3c22_5760V3.5"/>
    </source>
</evidence>
<dbReference type="InParanoid" id="A0A7I4CIK2"/>
<evidence type="ECO:0000313" key="11">
    <source>
        <dbReference type="Proteomes" id="UP000006727"/>
    </source>
</evidence>
<proteinExistence type="inferred from homology"/>
<dbReference type="GO" id="GO:0005829">
    <property type="term" value="C:cytosol"/>
    <property type="evidence" value="ECO:0007669"/>
    <property type="project" value="UniProtKB-SubCell"/>
</dbReference>
<reference evidence="10" key="3">
    <citation type="submission" date="2020-12" db="UniProtKB">
        <authorList>
            <consortium name="EnsemblPlants"/>
        </authorList>
    </citation>
    <scope>IDENTIFICATION</scope>
</reference>
<dbReference type="Gene3D" id="2.30.30.100">
    <property type="match status" value="1"/>
</dbReference>
<dbReference type="GO" id="GO:0034719">
    <property type="term" value="C:SMN-Sm protein complex"/>
    <property type="evidence" value="ECO:0000318"/>
    <property type="project" value="GO_Central"/>
</dbReference>
<name>A0A7I4CIK2_PHYPA</name>
<dbReference type="GeneID" id="112274841"/>
<keyword evidence="6 8" id="KW-0539">Nucleus</keyword>
<evidence type="ECO:0000256" key="6">
    <source>
        <dbReference type="ARBA" id="ARBA00023242"/>
    </source>
</evidence>
<dbReference type="KEGG" id="ppp:112274841"/>
<dbReference type="FunCoup" id="A0A7I4CIK2">
    <property type="interactions" value="3955"/>
</dbReference>
<dbReference type="GO" id="GO:0097526">
    <property type="term" value="C:spliceosomal tri-snRNP complex"/>
    <property type="evidence" value="ECO:0000318"/>
    <property type="project" value="GO_Central"/>
</dbReference>
<dbReference type="SMART" id="SM00651">
    <property type="entry name" value="Sm"/>
    <property type="match status" value="1"/>
</dbReference>
<dbReference type="OrthoDB" id="6425924at2759"/>
<dbReference type="GO" id="GO:0005687">
    <property type="term" value="C:U4 snRNP"/>
    <property type="evidence" value="ECO:0000318"/>
    <property type="project" value="GO_Central"/>
</dbReference>
<dbReference type="InterPro" id="IPR034099">
    <property type="entry name" value="SmD3"/>
</dbReference>
<dbReference type="AlphaFoldDB" id="A0A7I4CIK2"/>
<dbReference type="GO" id="GO:0071013">
    <property type="term" value="C:catalytic step 2 spliceosome"/>
    <property type="evidence" value="ECO:0000318"/>
    <property type="project" value="GO_Central"/>
</dbReference>
<evidence type="ECO:0000259" key="9">
    <source>
        <dbReference type="PROSITE" id="PS52002"/>
    </source>
</evidence>
<dbReference type="EnsemblPlants" id="Pp3c22_5760V3.5">
    <property type="protein sequence ID" value="Pp3c22_5760V3.5"/>
    <property type="gene ID" value="Pp3c22_5760"/>
</dbReference>
<dbReference type="RefSeq" id="XP_024360410.1">
    <property type="nucleotide sequence ID" value="XM_024504642.2"/>
</dbReference>
<dbReference type="InterPro" id="IPR047575">
    <property type="entry name" value="Sm"/>
</dbReference>
<evidence type="ECO:0000256" key="7">
    <source>
        <dbReference type="ARBA" id="ARBA00023274"/>
    </source>
</evidence>
<dbReference type="SUPFAM" id="SSF50182">
    <property type="entry name" value="Sm-like ribonucleoproteins"/>
    <property type="match status" value="1"/>
</dbReference>
<dbReference type="FunFam" id="2.30.30.100:FF:000002">
    <property type="entry name" value="Small nuclear ribonucleoprotein Sm D3"/>
    <property type="match status" value="1"/>
</dbReference>
<dbReference type="GO" id="GO:0005682">
    <property type="term" value="C:U5 snRNP"/>
    <property type="evidence" value="ECO:0000318"/>
    <property type="project" value="GO_Central"/>
</dbReference>
<dbReference type="InterPro" id="IPR001163">
    <property type="entry name" value="Sm_dom_euk/arc"/>
</dbReference>
<dbReference type="PANTHER" id="PTHR23338">
    <property type="entry name" value="SMALL NUCLEAR RIBONUCLEOPROTEIN SM"/>
    <property type="match status" value="1"/>
</dbReference>
<dbReference type="GO" id="GO:0000387">
    <property type="term" value="P:spliceosomal snRNP assembly"/>
    <property type="evidence" value="ECO:0000318"/>
    <property type="project" value="GO_Central"/>
</dbReference>
<keyword evidence="11" id="KW-1185">Reference proteome</keyword>
<dbReference type="GO" id="GO:0005686">
    <property type="term" value="C:U2 snRNP"/>
    <property type="evidence" value="ECO:0000318"/>
    <property type="project" value="GO_Central"/>
</dbReference>
<dbReference type="GO" id="GO:0000243">
    <property type="term" value="C:commitment complex"/>
    <property type="evidence" value="ECO:0000318"/>
    <property type="project" value="GO_Central"/>
</dbReference>